<reference evidence="2 3" key="1">
    <citation type="submission" date="2019-09" db="EMBL/GenBank/DDBJ databases">
        <title>Genome sequence of Hymenobacter sp. M3.</title>
        <authorList>
            <person name="Srinivasan S."/>
        </authorList>
    </citation>
    <scope>NUCLEOTIDE SEQUENCE [LARGE SCALE GENOMIC DNA]</scope>
    <source>
        <strain evidence="2 3">M3</strain>
    </source>
</reference>
<organism evidence="2 3">
    <name type="scientific">Hymenobacter busanensis</name>
    <dbReference type="NCBI Taxonomy" id="2607656"/>
    <lineage>
        <taxon>Bacteria</taxon>
        <taxon>Pseudomonadati</taxon>
        <taxon>Bacteroidota</taxon>
        <taxon>Cytophagia</taxon>
        <taxon>Cytophagales</taxon>
        <taxon>Hymenobacteraceae</taxon>
        <taxon>Hymenobacter</taxon>
    </lineage>
</organism>
<proteinExistence type="predicted"/>
<gene>
    <name evidence="2" type="ORF">F0P96_04410</name>
</gene>
<name>A0AA88FMJ1_9BACT</name>
<evidence type="ECO:0000313" key="2">
    <source>
        <dbReference type="EMBL" id="KAA9339865.1"/>
    </source>
</evidence>
<protein>
    <submittedName>
        <fullName evidence="2">Uncharacterized protein</fullName>
    </submittedName>
</protein>
<feature type="compositionally biased region" description="Basic and acidic residues" evidence="1">
    <location>
        <begin position="55"/>
        <end position="73"/>
    </location>
</feature>
<evidence type="ECO:0000256" key="1">
    <source>
        <dbReference type="SAM" id="MobiDB-lite"/>
    </source>
</evidence>
<dbReference type="Proteomes" id="UP000326380">
    <property type="component" value="Unassembled WGS sequence"/>
</dbReference>
<keyword evidence="3" id="KW-1185">Reference proteome</keyword>
<feature type="region of interest" description="Disordered" evidence="1">
    <location>
        <begin position="1"/>
        <end position="73"/>
    </location>
</feature>
<dbReference type="EMBL" id="VTWU01000001">
    <property type="protein sequence ID" value="KAA9339865.1"/>
    <property type="molecule type" value="Genomic_DNA"/>
</dbReference>
<feature type="compositionally biased region" description="Gly residues" evidence="1">
    <location>
        <begin position="1"/>
        <end position="14"/>
    </location>
</feature>
<dbReference type="RefSeq" id="WP_167291155.1">
    <property type="nucleotide sequence ID" value="NZ_VTWU01000001.1"/>
</dbReference>
<dbReference type="AlphaFoldDB" id="A0AA88FMJ1"/>
<accession>A0AA88FMJ1</accession>
<comment type="caution">
    <text evidence="2">The sequence shown here is derived from an EMBL/GenBank/DDBJ whole genome shotgun (WGS) entry which is preliminary data.</text>
</comment>
<sequence>MPGLRFGGSRGGRPGYAPSWMDREGSRGGRASSRRGTSRRGSYNSGTAGKHSGAKIKDSYQRRDGNGGKERVDAPCINAWKVQDRKILSLVAVPCSDTTTKSKNSEKWVCTLTLGKTGRKETETGFYNPETGKLTIPDRQMVVNPKAPNGGYFGTFVK</sequence>
<evidence type="ECO:0000313" key="3">
    <source>
        <dbReference type="Proteomes" id="UP000326380"/>
    </source>
</evidence>